<organism evidence="2 3">
    <name type="scientific">Cichlidogyrus casuarinus</name>
    <dbReference type="NCBI Taxonomy" id="1844966"/>
    <lineage>
        <taxon>Eukaryota</taxon>
        <taxon>Metazoa</taxon>
        <taxon>Spiralia</taxon>
        <taxon>Lophotrochozoa</taxon>
        <taxon>Platyhelminthes</taxon>
        <taxon>Monogenea</taxon>
        <taxon>Monopisthocotylea</taxon>
        <taxon>Dactylogyridea</taxon>
        <taxon>Ancyrocephalidae</taxon>
        <taxon>Cichlidogyrus</taxon>
    </lineage>
</organism>
<evidence type="ECO:0000313" key="3">
    <source>
        <dbReference type="Proteomes" id="UP001626550"/>
    </source>
</evidence>
<name>A0ABD2QNT1_9PLAT</name>
<dbReference type="Gene3D" id="3.90.79.10">
    <property type="entry name" value="Nucleoside Triphosphate Pyrophosphohydrolase"/>
    <property type="match status" value="1"/>
</dbReference>
<protein>
    <submittedName>
        <fullName evidence="2">Nudix hydrolase 14, chloroplastic</fullName>
    </submittedName>
</protein>
<reference evidence="2 3" key="1">
    <citation type="submission" date="2024-11" db="EMBL/GenBank/DDBJ databases">
        <title>Adaptive evolution of stress response genes in parasites aligns with host niche diversity.</title>
        <authorList>
            <person name="Hahn C."/>
            <person name="Resl P."/>
        </authorList>
    </citation>
    <scope>NUCLEOTIDE SEQUENCE [LARGE SCALE GENOMIC DNA]</scope>
    <source>
        <strain evidence="2">EGGRZ-B1_66</strain>
        <tissue evidence="2">Body</tissue>
    </source>
</reference>
<dbReference type="InterPro" id="IPR015797">
    <property type="entry name" value="NUDIX_hydrolase-like_dom_sf"/>
</dbReference>
<evidence type="ECO:0000256" key="1">
    <source>
        <dbReference type="ARBA" id="ARBA00022801"/>
    </source>
</evidence>
<accession>A0ABD2QNT1</accession>
<comment type="caution">
    <text evidence="2">The sequence shown here is derived from an EMBL/GenBank/DDBJ whole genome shotgun (WGS) entry which is preliminary data.</text>
</comment>
<dbReference type="AlphaFoldDB" id="A0ABD2QNT1"/>
<dbReference type="PANTHER" id="PTHR11839:SF15">
    <property type="entry name" value="URIDINE DIPHOSPHATE GLUCOSE PYROPHOSPHATASE NUDT14"/>
    <property type="match status" value="1"/>
</dbReference>
<keyword evidence="3" id="KW-1185">Reference proteome</keyword>
<evidence type="ECO:0000313" key="2">
    <source>
        <dbReference type="EMBL" id="KAL3321189.1"/>
    </source>
</evidence>
<dbReference type="PANTHER" id="PTHR11839">
    <property type="entry name" value="UDP/ADP-SUGAR PYROPHOSPHATASE"/>
    <property type="match status" value="1"/>
</dbReference>
<dbReference type="GO" id="GO:0016787">
    <property type="term" value="F:hydrolase activity"/>
    <property type="evidence" value="ECO:0007669"/>
    <property type="project" value="UniProtKB-KW"/>
</dbReference>
<dbReference type="Proteomes" id="UP001626550">
    <property type="component" value="Unassembled WGS sequence"/>
</dbReference>
<dbReference type="EMBL" id="JBJKFK010000007">
    <property type="protein sequence ID" value="KAL3321189.1"/>
    <property type="molecule type" value="Genomic_DNA"/>
</dbReference>
<proteinExistence type="predicted"/>
<sequence>MVVFYCKLKENYPEMVEFGKQLSPPDDISPDFGYTLELCAGLVDKDKPLAQVAAEEVHEECGYKVKPEDLKLLACGRQNVGLLGGRMSVFFCEVTDDMLDNQAGGGLQHEGEFIEVVYLPVSQVDDHLRINQTGSGIDTSFSLLYSLMWAKNSKII</sequence>
<dbReference type="SUPFAM" id="SSF55811">
    <property type="entry name" value="Nudix"/>
    <property type="match status" value="1"/>
</dbReference>
<gene>
    <name evidence="2" type="primary">NUDT14</name>
    <name evidence="2" type="ORF">Ciccas_000146</name>
</gene>
<keyword evidence="1 2" id="KW-0378">Hydrolase</keyword>